<reference evidence="1" key="1">
    <citation type="submission" date="2016-11" db="UniProtKB">
        <authorList>
            <consortium name="WormBaseParasite"/>
        </authorList>
    </citation>
    <scope>IDENTIFICATION</scope>
    <source>
        <strain evidence="1">pt0022</strain>
    </source>
</reference>
<evidence type="ECO:0000313" key="1">
    <source>
        <dbReference type="WBParaSite" id="maker-PairedContig_5170-snap-gene-0.7-mRNA-1"/>
    </source>
</evidence>
<dbReference type="WBParaSite" id="maker-PairedContig_5170-snap-gene-0.7-mRNA-1">
    <property type="protein sequence ID" value="maker-PairedContig_5170-snap-gene-0.7-mRNA-1"/>
    <property type="gene ID" value="maker-PairedContig_5170-snap-gene-0.7"/>
</dbReference>
<protein>
    <submittedName>
        <fullName evidence="1">Uncharacterized protein</fullName>
    </submittedName>
</protein>
<organism evidence="1">
    <name type="scientific">Wuchereria bancrofti</name>
    <dbReference type="NCBI Taxonomy" id="6293"/>
    <lineage>
        <taxon>Eukaryota</taxon>
        <taxon>Metazoa</taxon>
        <taxon>Ecdysozoa</taxon>
        <taxon>Nematoda</taxon>
        <taxon>Chromadorea</taxon>
        <taxon>Rhabditida</taxon>
        <taxon>Spirurina</taxon>
        <taxon>Spiruromorpha</taxon>
        <taxon>Filarioidea</taxon>
        <taxon>Onchocercidae</taxon>
        <taxon>Wuchereria</taxon>
    </lineage>
</organism>
<sequence>MQQFVHLVLVLYNAEDELDVLVRASVSIYAAKVVMKRLLEEYRTAEMLRIPVHEIALMVKLIGFLAKVIEPTPIDSVIEAEVLLRARLPIKPVLGKTLILDTACGIGELLATISAASLFATPYIPGDRTTSKLSFQQRSFSGSRFSSYCAYIWCEAYDQDTMAEKDFCERFEFKELNSTVLRIIRYLR</sequence>
<dbReference type="AlphaFoldDB" id="A0A1I8EU49"/>
<name>A0A1I8EU49_WUCBA</name>
<accession>A0A1I8EU49</accession>
<dbReference type="STRING" id="6293.A0A1I8EU49"/>
<proteinExistence type="predicted"/>